<reference evidence="2 3" key="1">
    <citation type="journal article" date="2011" name="Nat. Genet.">
        <title>The genome of the mesopolyploid crop species Brassica rapa.</title>
        <authorList>
            <consortium name="Brassica rapa Genome Sequencing Project Consortium"/>
            <person name="Wang X."/>
            <person name="Wang H."/>
            <person name="Wang J."/>
            <person name="Sun R."/>
            <person name="Wu J."/>
            <person name="Liu S."/>
            <person name="Bai Y."/>
            <person name="Mun J.H."/>
            <person name="Bancroft I."/>
            <person name="Cheng F."/>
            <person name="Huang S."/>
            <person name="Li X."/>
            <person name="Hua W."/>
            <person name="Wang J."/>
            <person name="Wang X."/>
            <person name="Freeling M."/>
            <person name="Pires J.C."/>
            <person name="Paterson A.H."/>
            <person name="Chalhoub B."/>
            <person name="Wang B."/>
            <person name="Hayward A."/>
            <person name="Sharpe A.G."/>
            <person name="Park B.S."/>
            <person name="Weisshaar B."/>
            <person name="Liu B."/>
            <person name="Li B."/>
            <person name="Liu B."/>
            <person name="Tong C."/>
            <person name="Song C."/>
            <person name="Duran C."/>
            <person name="Peng C."/>
            <person name="Geng C."/>
            <person name="Koh C."/>
            <person name="Lin C."/>
            <person name="Edwards D."/>
            <person name="Mu D."/>
            <person name="Shen D."/>
            <person name="Soumpourou E."/>
            <person name="Li F."/>
            <person name="Fraser F."/>
            <person name="Conant G."/>
            <person name="Lassalle G."/>
            <person name="King G.J."/>
            <person name="Bonnema G."/>
            <person name="Tang H."/>
            <person name="Wang H."/>
            <person name="Belcram H."/>
            <person name="Zhou H."/>
            <person name="Hirakawa H."/>
            <person name="Abe H."/>
            <person name="Guo H."/>
            <person name="Wang H."/>
            <person name="Jin H."/>
            <person name="Parkin I.A."/>
            <person name="Batley J."/>
            <person name="Kim J.S."/>
            <person name="Just J."/>
            <person name="Li J."/>
            <person name="Xu J."/>
            <person name="Deng J."/>
            <person name="Kim J.A."/>
            <person name="Li J."/>
            <person name="Yu J."/>
            <person name="Meng J."/>
            <person name="Wang J."/>
            <person name="Min J."/>
            <person name="Poulain J."/>
            <person name="Wang J."/>
            <person name="Hatakeyama K."/>
            <person name="Wu K."/>
            <person name="Wang L."/>
            <person name="Fang L."/>
            <person name="Trick M."/>
            <person name="Links M.G."/>
            <person name="Zhao M."/>
            <person name="Jin M."/>
            <person name="Ramchiary N."/>
            <person name="Drou N."/>
            <person name="Berkman P.J."/>
            <person name="Cai Q."/>
            <person name="Huang Q."/>
            <person name="Li R."/>
            <person name="Tabata S."/>
            <person name="Cheng S."/>
            <person name="Zhang S."/>
            <person name="Zhang S."/>
            <person name="Huang S."/>
            <person name="Sato S."/>
            <person name="Sun S."/>
            <person name="Kwon S.J."/>
            <person name="Choi S.R."/>
            <person name="Lee T.H."/>
            <person name="Fan W."/>
            <person name="Zhao X."/>
            <person name="Tan X."/>
            <person name="Xu X."/>
            <person name="Wang Y."/>
            <person name="Qiu Y."/>
            <person name="Yin Y."/>
            <person name="Li Y."/>
            <person name="Du Y."/>
            <person name="Liao Y."/>
            <person name="Lim Y."/>
            <person name="Narusaka Y."/>
            <person name="Wang Y."/>
            <person name="Wang Z."/>
            <person name="Li Z."/>
            <person name="Wang Z."/>
            <person name="Xiong Z."/>
            <person name="Zhang Z."/>
        </authorList>
    </citation>
    <scope>NUCLEOTIDE SEQUENCE [LARGE SCALE GENOMIC DNA]</scope>
    <source>
        <strain evidence="2 3">cv. Chiifu-401-42</strain>
    </source>
</reference>
<dbReference type="Proteomes" id="UP000011750">
    <property type="component" value="Chromosome A08"/>
</dbReference>
<feature type="region of interest" description="Disordered" evidence="1">
    <location>
        <begin position="109"/>
        <end position="129"/>
    </location>
</feature>
<dbReference type="HOGENOM" id="CLU_033858_5_1_1"/>
<dbReference type="OMA" id="WTKTPHY"/>
<feature type="compositionally biased region" description="Pro residues" evidence="1">
    <location>
        <begin position="63"/>
        <end position="80"/>
    </location>
</feature>
<reference evidence="2 3" key="2">
    <citation type="journal article" date="2018" name="Hortic Res">
        <title>Improved Brassica rapa reference genome by single-molecule sequencing and chromosome conformation capture technologies.</title>
        <authorList>
            <person name="Zhang L."/>
            <person name="Cai X."/>
            <person name="Wu J."/>
            <person name="Liu M."/>
            <person name="Grob S."/>
            <person name="Cheng F."/>
            <person name="Liang J."/>
            <person name="Cai C."/>
            <person name="Liu Z."/>
            <person name="Liu B."/>
            <person name="Wang F."/>
            <person name="Li S."/>
            <person name="Liu F."/>
            <person name="Li X."/>
            <person name="Cheng L."/>
            <person name="Yang W."/>
            <person name="Li M.H."/>
            <person name="Grossniklaus U."/>
            <person name="Zheng H."/>
            <person name="Wang X."/>
        </authorList>
    </citation>
    <scope>NUCLEOTIDE SEQUENCE [LARGE SCALE GENOMIC DNA]</scope>
    <source>
        <strain evidence="2 3">cv. Chiifu-401-42</strain>
    </source>
</reference>
<feature type="compositionally biased region" description="Low complexity" evidence="1">
    <location>
        <begin position="18"/>
        <end position="34"/>
    </location>
</feature>
<organism evidence="2 3">
    <name type="scientific">Brassica campestris</name>
    <name type="common">Field mustard</name>
    <dbReference type="NCBI Taxonomy" id="3711"/>
    <lineage>
        <taxon>Eukaryota</taxon>
        <taxon>Viridiplantae</taxon>
        <taxon>Streptophyta</taxon>
        <taxon>Embryophyta</taxon>
        <taxon>Tracheophyta</taxon>
        <taxon>Spermatophyta</taxon>
        <taxon>Magnoliopsida</taxon>
        <taxon>eudicotyledons</taxon>
        <taxon>Gunneridae</taxon>
        <taxon>Pentapetalae</taxon>
        <taxon>rosids</taxon>
        <taxon>malvids</taxon>
        <taxon>Brassicales</taxon>
        <taxon>Brassicaceae</taxon>
        <taxon>Brassiceae</taxon>
        <taxon>Brassica</taxon>
    </lineage>
</organism>
<sequence length="129" mass="13793">MVRKGRLTAHYREMFGEPGSRLDPSSSSAPGSSGQETVPETQYTQRVIGSPSSSAPSVLHVPPQMPPPPVPPTMPAPPMPAEIHPDLMVPPSAPYSQYTVEDILRLPGREGLPVIDPDRPDGTAITDHP</sequence>
<dbReference type="Gramene" id="Bra010335.1">
    <property type="protein sequence ID" value="Bra010335.1-P"/>
    <property type="gene ID" value="Bra010335"/>
</dbReference>
<dbReference type="AlphaFoldDB" id="M4D1I5"/>
<name>M4D1I5_BRACM</name>
<protein>
    <submittedName>
        <fullName evidence="2">Uncharacterized protein</fullName>
    </submittedName>
</protein>
<accession>M4D1I5</accession>
<proteinExistence type="predicted"/>
<dbReference type="EnsemblPlants" id="Bra010335.1">
    <property type="protein sequence ID" value="Bra010335.1-P"/>
    <property type="gene ID" value="Bra010335"/>
</dbReference>
<reference evidence="2" key="3">
    <citation type="submission" date="2023-03" db="UniProtKB">
        <authorList>
            <consortium name="EnsemblPlants"/>
        </authorList>
    </citation>
    <scope>IDENTIFICATION</scope>
    <source>
        <strain evidence="2">cv. Chiifu-401-42</strain>
    </source>
</reference>
<keyword evidence="3" id="KW-1185">Reference proteome</keyword>
<feature type="compositionally biased region" description="Polar residues" evidence="1">
    <location>
        <begin position="35"/>
        <end position="55"/>
    </location>
</feature>
<dbReference type="InParanoid" id="M4D1I5"/>
<evidence type="ECO:0000313" key="3">
    <source>
        <dbReference type="Proteomes" id="UP000011750"/>
    </source>
</evidence>
<feature type="region of interest" description="Disordered" evidence="1">
    <location>
        <begin position="1"/>
        <end position="94"/>
    </location>
</feature>
<evidence type="ECO:0000313" key="2">
    <source>
        <dbReference type="EnsemblPlants" id="Bra010335.1-P"/>
    </source>
</evidence>
<evidence type="ECO:0000256" key="1">
    <source>
        <dbReference type="SAM" id="MobiDB-lite"/>
    </source>
</evidence>
<feature type="compositionally biased region" description="Basic and acidic residues" evidence="1">
    <location>
        <begin position="116"/>
        <end position="129"/>
    </location>
</feature>